<accession>A0A0J6EH09</accession>
<reference evidence="7" key="2">
    <citation type="submission" date="2015-10" db="EMBL/GenBank/DDBJ databases">
        <authorList>
            <person name="Gilbert D.G."/>
        </authorList>
    </citation>
    <scope>NUCLEOTIDE SEQUENCE</scope>
    <source>
        <strain evidence="7">GO-13</strain>
    </source>
</reference>
<evidence type="ECO:0000256" key="4">
    <source>
        <dbReference type="ARBA" id="ARBA00022989"/>
    </source>
</evidence>
<gene>
    <name evidence="7" type="ORF">AB447_202305</name>
    <name evidence="8" type="ORF">P8828_16405</name>
</gene>
<keyword evidence="3 6" id="KW-0812">Transmembrane</keyword>
<evidence type="ECO:0000256" key="2">
    <source>
        <dbReference type="ARBA" id="ARBA00009773"/>
    </source>
</evidence>
<evidence type="ECO:0000256" key="6">
    <source>
        <dbReference type="SAM" id="Phobius"/>
    </source>
</evidence>
<dbReference type="Pfam" id="PF01594">
    <property type="entry name" value="AI-2E_transport"/>
    <property type="match status" value="1"/>
</dbReference>
<dbReference type="STRING" id="1664069.BGLY_3685"/>
<reference evidence="8 10" key="3">
    <citation type="submission" date="2023-03" db="EMBL/GenBank/DDBJ databases">
        <title>Agriculturally important microbes genome sequencing.</title>
        <authorList>
            <person name="Dunlap C."/>
        </authorList>
    </citation>
    <scope>NUCLEOTIDE SEQUENCE [LARGE SCALE GENOMIC DNA]</scope>
    <source>
        <strain evidence="8 10">CBP-3203</strain>
    </source>
</reference>
<feature type="transmembrane region" description="Helical" evidence="6">
    <location>
        <begin position="285"/>
        <end position="310"/>
    </location>
</feature>
<dbReference type="Proteomes" id="UP000036168">
    <property type="component" value="Unassembled WGS sequence"/>
</dbReference>
<evidence type="ECO:0000256" key="1">
    <source>
        <dbReference type="ARBA" id="ARBA00004141"/>
    </source>
</evidence>
<dbReference type="GO" id="GO:0055085">
    <property type="term" value="P:transmembrane transport"/>
    <property type="evidence" value="ECO:0007669"/>
    <property type="project" value="TreeGrafter"/>
</dbReference>
<sequence>MNSLHMWGGRFKQFFLDNKFVLFLLVLLLIGLNILVFTKASFIFTPFIVLVETVALPVVLTGVAYYLLNPIVDFLERKKVKRIYSILLLYIVIIGLITISIVSVIPLLKEQITSLVDNFPRYVHIVEDQMKQLIGSQFFNQAQQTLNINLTDLASKVSDQASTILNSTFTGVGTFIGAVTEIVISIVTVPFILFYLLKDGKKLPLFILKFVPTRLREQTYVVMSEMNHRLSSYIRGQIIVSFCIGCLLFIGYLIIGLDYASLLALVAACTSIVPYLGPTIAITPAIIIALVTSPFMLVKLIIVWTVVQLFEGKFISPQIMGKNLHIHPVTIIFVLLTSAKLFGVIGVILAIPGYAVIKVVITHLFDWFKQRSDLYEKANGDNA</sequence>
<keyword evidence="5 6" id="KW-0472">Membrane</keyword>
<feature type="transmembrane region" description="Helical" evidence="6">
    <location>
        <begin position="20"/>
        <end position="37"/>
    </location>
</feature>
<evidence type="ECO:0000313" key="10">
    <source>
        <dbReference type="Proteomes" id="UP001341297"/>
    </source>
</evidence>
<comment type="similarity">
    <text evidence="2">Belongs to the autoinducer-2 exporter (AI-2E) (TC 2.A.86) family.</text>
</comment>
<feature type="transmembrane region" description="Helical" evidence="6">
    <location>
        <begin position="87"/>
        <end position="108"/>
    </location>
</feature>
<feature type="transmembrane region" description="Helical" evidence="6">
    <location>
        <begin position="233"/>
        <end position="255"/>
    </location>
</feature>
<evidence type="ECO:0000313" key="8">
    <source>
        <dbReference type="EMBL" id="MEC0486375.1"/>
    </source>
</evidence>
<feature type="transmembrane region" description="Helical" evidence="6">
    <location>
        <begin position="175"/>
        <end position="197"/>
    </location>
</feature>
<dbReference type="PANTHER" id="PTHR21716:SF69">
    <property type="entry name" value="TRANSPORT PROTEIN YUBA-RELATED"/>
    <property type="match status" value="1"/>
</dbReference>
<dbReference type="EMBL" id="JARRTL010000016">
    <property type="protein sequence ID" value="MEC0486375.1"/>
    <property type="molecule type" value="Genomic_DNA"/>
</dbReference>
<organism evidence="7 9">
    <name type="scientific">Bacillus glycinifermentans</name>
    <dbReference type="NCBI Taxonomy" id="1664069"/>
    <lineage>
        <taxon>Bacteria</taxon>
        <taxon>Bacillati</taxon>
        <taxon>Bacillota</taxon>
        <taxon>Bacilli</taxon>
        <taxon>Bacillales</taxon>
        <taxon>Bacillaceae</taxon>
        <taxon>Bacillus</taxon>
    </lineage>
</organism>
<dbReference type="PANTHER" id="PTHR21716">
    <property type="entry name" value="TRANSMEMBRANE PROTEIN"/>
    <property type="match status" value="1"/>
</dbReference>
<evidence type="ECO:0000256" key="3">
    <source>
        <dbReference type="ARBA" id="ARBA00022692"/>
    </source>
</evidence>
<dbReference type="InterPro" id="IPR002549">
    <property type="entry name" value="AI-2E-like"/>
</dbReference>
<dbReference type="Proteomes" id="UP001341297">
    <property type="component" value="Unassembled WGS sequence"/>
</dbReference>
<dbReference type="GO" id="GO:0016020">
    <property type="term" value="C:membrane"/>
    <property type="evidence" value="ECO:0007669"/>
    <property type="project" value="UniProtKB-SubCell"/>
</dbReference>
<evidence type="ECO:0000256" key="5">
    <source>
        <dbReference type="ARBA" id="ARBA00023136"/>
    </source>
</evidence>
<dbReference type="OrthoDB" id="9793390at2"/>
<dbReference type="AlphaFoldDB" id="A0A0J6E7S0"/>
<dbReference type="PATRIC" id="fig|1664069.3.peg.580"/>
<comment type="caution">
    <text evidence="7">The sequence shown here is derived from an EMBL/GenBank/DDBJ whole genome shotgun (WGS) entry which is preliminary data.</text>
</comment>
<feature type="transmembrane region" description="Helical" evidence="6">
    <location>
        <begin position="330"/>
        <end position="361"/>
    </location>
</feature>
<dbReference type="RefSeq" id="WP_048354739.1">
    <property type="nucleotide sequence ID" value="NZ_CP023481.1"/>
</dbReference>
<protein>
    <submittedName>
        <fullName evidence="8">AI-2E family transporter</fullName>
    </submittedName>
</protein>
<feature type="transmembrane region" description="Helical" evidence="6">
    <location>
        <begin position="261"/>
        <end position="278"/>
    </location>
</feature>
<keyword evidence="10" id="KW-1185">Reference proteome</keyword>
<name>A0A0J6E7S0_9BACI</name>
<accession>A0A0J6E7S0</accession>
<comment type="subcellular location">
    <subcellularLocation>
        <location evidence="1">Membrane</location>
        <topology evidence="1">Multi-pass membrane protein</topology>
    </subcellularLocation>
</comment>
<proteinExistence type="inferred from homology"/>
<feature type="transmembrane region" description="Helical" evidence="6">
    <location>
        <begin position="43"/>
        <end position="67"/>
    </location>
</feature>
<reference evidence="7 9" key="1">
    <citation type="journal article" date="2015" name="Int. J. Syst. Evol. Microbiol.">
        <title>Bacillus glycinifermentans sp. nov., isolated from fermented soybean paste.</title>
        <authorList>
            <person name="Kim S.J."/>
            <person name="Dunlap C.A."/>
            <person name="Kwon S.W."/>
            <person name="Rooney A.P."/>
        </authorList>
    </citation>
    <scope>NUCLEOTIDE SEQUENCE [LARGE SCALE GENOMIC DNA]</scope>
    <source>
        <strain evidence="7 9">GO-13</strain>
    </source>
</reference>
<keyword evidence="4 6" id="KW-1133">Transmembrane helix</keyword>
<evidence type="ECO:0000313" key="7">
    <source>
        <dbReference type="EMBL" id="KRT94144.1"/>
    </source>
</evidence>
<evidence type="ECO:0000313" key="9">
    <source>
        <dbReference type="Proteomes" id="UP000036168"/>
    </source>
</evidence>
<dbReference type="EMBL" id="LECW02000012">
    <property type="protein sequence ID" value="KRT94144.1"/>
    <property type="molecule type" value="Genomic_DNA"/>
</dbReference>